<dbReference type="CDD" id="cd01949">
    <property type="entry name" value="GGDEF"/>
    <property type="match status" value="1"/>
</dbReference>
<evidence type="ECO:0000313" key="5">
    <source>
        <dbReference type="EMBL" id="QKJ65609.1"/>
    </source>
</evidence>
<dbReference type="GO" id="GO:0052621">
    <property type="term" value="F:diguanylate cyclase activity"/>
    <property type="evidence" value="ECO:0007669"/>
    <property type="project" value="UniProtKB-EC"/>
</dbReference>
<evidence type="ECO:0000256" key="2">
    <source>
        <dbReference type="ARBA" id="ARBA00034247"/>
    </source>
</evidence>
<dbReference type="GO" id="GO:0043709">
    <property type="term" value="P:cell adhesion involved in single-species biofilm formation"/>
    <property type="evidence" value="ECO:0007669"/>
    <property type="project" value="TreeGrafter"/>
</dbReference>
<protein>
    <recommendedName>
        <fullName evidence="1">diguanylate cyclase</fullName>
        <ecNumber evidence="1">2.7.7.65</ecNumber>
    </recommendedName>
</protein>
<dbReference type="SUPFAM" id="SSF55073">
    <property type="entry name" value="Nucleotide cyclase"/>
    <property type="match status" value="1"/>
</dbReference>
<dbReference type="EC" id="2.7.7.65" evidence="1"/>
<dbReference type="InterPro" id="IPR000160">
    <property type="entry name" value="GGDEF_dom"/>
</dbReference>
<dbReference type="PANTHER" id="PTHR45138">
    <property type="entry name" value="REGULATORY COMPONENTS OF SENSORY TRANSDUCTION SYSTEM"/>
    <property type="match status" value="1"/>
</dbReference>
<dbReference type="Proteomes" id="UP000504844">
    <property type="component" value="Chromosome"/>
</dbReference>
<dbReference type="GO" id="GO:1902201">
    <property type="term" value="P:negative regulation of bacterial-type flagellum-dependent cell motility"/>
    <property type="evidence" value="ECO:0007669"/>
    <property type="project" value="TreeGrafter"/>
</dbReference>
<dbReference type="EMBL" id="CP054143">
    <property type="protein sequence ID" value="QKJ65609.1"/>
    <property type="molecule type" value="Genomic_DNA"/>
</dbReference>
<feature type="domain" description="GGDEF" evidence="4">
    <location>
        <begin position="306"/>
        <end position="433"/>
    </location>
</feature>
<name>A0A6M8SRW6_9NEIS</name>
<dbReference type="AlphaFoldDB" id="A0A6M8SRW6"/>
<feature type="transmembrane region" description="Helical" evidence="3">
    <location>
        <begin position="12"/>
        <end position="29"/>
    </location>
</feature>
<sequence length="433" mass="48927">MPQRLVRLLRRIMVALMLLSVVLLMWQHWGMTRVIRFDAENDAGIFFPIDDRPLGGKTVSSVTRQGDAMLLSCALDAQAYAWPFCEASVRIAIAPDGIDLSGLDEMHLDLGLSSPKGRKIRIYLRNYEPEFSTLSEPLSLKVNEVEVDVPENGQLTIPLRYFRVASWWLVDQKIPFVHSDMKLNNVSHLEIITPNAVVTGEYKIAIKAIEFRGKWLNLTQLLAGIVIVWLVFGMAWLFLELVIYRQQIHAKRLQMTELKNINRALEIQAETLSYQVRFDSLTGALNREGLRDFLLQQWQGDSPNEAGMSLLFADLDFFKRINDDFGHAMGDAVLQQFTQVLRQEIRQSDALVRWGGEEFLIVCPRTPLDAAARLADKLRQSIAQVAWPNGIQLTCSCGVATRNEGEAFSALIERADAALYRAKAAGRNRVEVG</sequence>
<gene>
    <name evidence="5" type="ORF">HQN60_01995</name>
</gene>
<comment type="catalytic activity">
    <reaction evidence="2">
        <text>2 GTP = 3',3'-c-di-GMP + 2 diphosphate</text>
        <dbReference type="Rhea" id="RHEA:24898"/>
        <dbReference type="ChEBI" id="CHEBI:33019"/>
        <dbReference type="ChEBI" id="CHEBI:37565"/>
        <dbReference type="ChEBI" id="CHEBI:58805"/>
        <dbReference type="EC" id="2.7.7.65"/>
    </reaction>
</comment>
<dbReference type="SMART" id="SM00267">
    <property type="entry name" value="GGDEF"/>
    <property type="match status" value="1"/>
</dbReference>
<reference evidence="5 6" key="1">
    <citation type="submission" date="2020-05" db="EMBL/GenBank/DDBJ databases">
        <title>Complete genome sequence of Deefgea sp. D17.</title>
        <authorList>
            <person name="Bae J.-W."/>
            <person name="Han J.E."/>
        </authorList>
    </citation>
    <scope>NUCLEOTIDE SEQUENCE [LARGE SCALE GENOMIC DNA]</scope>
    <source>
        <strain evidence="5 6">D17</strain>
    </source>
</reference>
<dbReference type="InterPro" id="IPR043128">
    <property type="entry name" value="Rev_trsase/Diguanyl_cyclase"/>
</dbReference>
<organism evidence="5 6">
    <name type="scientific">Deefgea piscis</name>
    <dbReference type="NCBI Taxonomy" id="2739061"/>
    <lineage>
        <taxon>Bacteria</taxon>
        <taxon>Pseudomonadati</taxon>
        <taxon>Pseudomonadota</taxon>
        <taxon>Betaproteobacteria</taxon>
        <taxon>Neisseriales</taxon>
        <taxon>Chitinibacteraceae</taxon>
        <taxon>Deefgea</taxon>
    </lineage>
</organism>
<keyword evidence="6" id="KW-1185">Reference proteome</keyword>
<dbReference type="InterPro" id="IPR008979">
    <property type="entry name" value="Galactose-bd-like_sf"/>
</dbReference>
<dbReference type="RefSeq" id="WP_173532119.1">
    <property type="nucleotide sequence ID" value="NZ_CP054143.1"/>
</dbReference>
<dbReference type="NCBIfam" id="TIGR00254">
    <property type="entry name" value="GGDEF"/>
    <property type="match status" value="1"/>
</dbReference>
<evidence type="ECO:0000313" key="6">
    <source>
        <dbReference type="Proteomes" id="UP000504844"/>
    </source>
</evidence>
<dbReference type="PROSITE" id="PS50887">
    <property type="entry name" value="GGDEF"/>
    <property type="match status" value="1"/>
</dbReference>
<feature type="transmembrane region" description="Helical" evidence="3">
    <location>
        <begin position="221"/>
        <end position="244"/>
    </location>
</feature>
<keyword evidence="3" id="KW-0472">Membrane</keyword>
<dbReference type="InterPro" id="IPR029787">
    <property type="entry name" value="Nucleotide_cyclase"/>
</dbReference>
<dbReference type="SUPFAM" id="SSF49785">
    <property type="entry name" value="Galactose-binding domain-like"/>
    <property type="match status" value="1"/>
</dbReference>
<dbReference type="FunFam" id="3.30.70.270:FF:000001">
    <property type="entry name" value="Diguanylate cyclase domain protein"/>
    <property type="match status" value="1"/>
</dbReference>
<dbReference type="Pfam" id="PF00990">
    <property type="entry name" value="GGDEF"/>
    <property type="match status" value="1"/>
</dbReference>
<dbReference type="Gene3D" id="3.30.70.270">
    <property type="match status" value="1"/>
</dbReference>
<accession>A0A6M8SRW6</accession>
<evidence type="ECO:0000259" key="4">
    <source>
        <dbReference type="PROSITE" id="PS50887"/>
    </source>
</evidence>
<proteinExistence type="predicted"/>
<keyword evidence="3" id="KW-1133">Transmembrane helix</keyword>
<dbReference type="KEGG" id="dee:HQN60_01995"/>
<evidence type="ECO:0000256" key="3">
    <source>
        <dbReference type="SAM" id="Phobius"/>
    </source>
</evidence>
<dbReference type="GO" id="GO:0005886">
    <property type="term" value="C:plasma membrane"/>
    <property type="evidence" value="ECO:0007669"/>
    <property type="project" value="TreeGrafter"/>
</dbReference>
<keyword evidence="3" id="KW-0812">Transmembrane</keyword>
<dbReference type="PANTHER" id="PTHR45138:SF9">
    <property type="entry name" value="DIGUANYLATE CYCLASE DGCM-RELATED"/>
    <property type="match status" value="1"/>
</dbReference>
<evidence type="ECO:0000256" key="1">
    <source>
        <dbReference type="ARBA" id="ARBA00012528"/>
    </source>
</evidence>
<dbReference type="InterPro" id="IPR050469">
    <property type="entry name" value="Diguanylate_Cyclase"/>
</dbReference>